<evidence type="ECO:0000256" key="2">
    <source>
        <dbReference type="ARBA" id="ARBA00022803"/>
    </source>
</evidence>
<evidence type="ECO:0000256" key="4">
    <source>
        <dbReference type="SAM" id="SignalP"/>
    </source>
</evidence>
<dbReference type="InterPro" id="IPR013105">
    <property type="entry name" value="TPR_2"/>
</dbReference>
<dbReference type="PANTHER" id="PTHR12558">
    <property type="entry name" value="CELL DIVISION CYCLE 16,23,27"/>
    <property type="match status" value="1"/>
</dbReference>
<dbReference type="RefSeq" id="WP_376801954.1">
    <property type="nucleotide sequence ID" value="NZ_DBNB01000034.1"/>
</dbReference>
<gene>
    <name evidence="5" type="ORF">A4S15_10350</name>
</gene>
<organism evidence="5 6">
    <name type="scientific">Candidatus Raskinella chloraquaticus</name>
    <dbReference type="NCBI Taxonomy" id="1951219"/>
    <lineage>
        <taxon>Bacteria</taxon>
        <taxon>Pseudomonadati</taxon>
        <taxon>Pseudomonadota</taxon>
        <taxon>Alphaproteobacteria</taxon>
        <taxon>Hyphomicrobiales</taxon>
        <taxon>Phreatobacteraceae</taxon>
        <taxon>Candidatus Raskinella</taxon>
    </lineage>
</organism>
<dbReference type="Gene3D" id="1.25.40.10">
    <property type="entry name" value="Tetratricopeptide repeat domain"/>
    <property type="match status" value="2"/>
</dbReference>
<dbReference type="Proteomes" id="UP000192872">
    <property type="component" value="Unassembled WGS sequence"/>
</dbReference>
<feature type="signal peptide" evidence="4">
    <location>
        <begin position="1"/>
        <end position="25"/>
    </location>
</feature>
<dbReference type="STRING" id="1827387.A4S15_10350"/>
<keyword evidence="4" id="KW-0732">Signal</keyword>
<reference evidence="5 6" key="1">
    <citation type="journal article" date="2017" name="Water Res.">
        <title>Comammox in drinking water systems.</title>
        <authorList>
            <person name="Wang Y."/>
            <person name="Ma L."/>
            <person name="Mao Y."/>
            <person name="Jiang X."/>
            <person name="Xia Y."/>
            <person name="Yu K."/>
            <person name="Li B."/>
            <person name="Zhang T."/>
        </authorList>
    </citation>
    <scope>NUCLEOTIDE SEQUENCE [LARGE SCALE GENOMIC DNA]</scope>
    <source>
        <strain evidence="5">SG_bin8</strain>
    </source>
</reference>
<dbReference type="EMBL" id="LWDL01000018">
    <property type="protein sequence ID" value="OQW51624.1"/>
    <property type="molecule type" value="Genomic_DNA"/>
</dbReference>
<accession>A0A1W9HWL2</accession>
<dbReference type="PANTHER" id="PTHR12558:SF13">
    <property type="entry name" value="CELL DIVISION CYCLE PROTEIN 27 HOMOLOG"/>
    <property type="match status" value="1"/>
</dbReference>
<dbReference type="SUPFAM" id="SSF48452">
    <property type="entry name" value="TPR-like"/>
    <property type="match status" value="2"/>
</dbReference>
<dbReference type="PROSITE" id="PS50005">
    <property type="entry name" value="TPR"/>
    <property type="match status" value="1"/>
</dbReference>
<name>A0A1W9HWL2_9HYPH</name>
<feature type="chain" id="PRO_5012258663" description="Bacterial transcriptional activator domain-containing protein" evidence="4">
    <location>
        <begin position="26"/>
        <end position="608"/>
    </location>
</feature>
<evidence type="ECO:0008006" key="7">
    <source>
        <dbReference type="Google" id="ProtNLM"/>
    </source>
</evidence>
<dbReference type="Pfam" id="PF13432">
    <property type="entry name" value="TPR_16"/>
    <property type="match status" value="1"/>
</dbReference>
<feature type="repeat" description="TPR" evidence="3">
    <location>
        <begin position="507"/>
        <end position="540"/>
    </location>
</feature>
<dbReference type="AlphaFoldDB" id="A0A1W9HWL2"/>
<evidence type="ECO:0000313" key="5">
    <source>
        <dbReference type="EMBL" id="OQW51624.1"/>
    </source>
</evidence>
<sequence length="608" mass="66779">MPSLTVSARFFLVTISLALAPAAMAERAAPARGFAGVDDGRQSLLRTLSGTYLAARSAAAAQDVAAAAQFFDSAYRIDPANNELLARAFLLRLSAGDIGRASELATLVMERDPSDRLSRLVLAVRSMRNQRYASAQSILSSGDKGGDVDITAGLLAAWAAQGAGQTQEALTILTKLKGAEFYDVFRDYHGGLINDVAARRTESAKGADDKRRDEVSQLRAEASRRIAAAYRADPYGLRLMEAQARLLARNGERDQALVVLDNFLSRAPENPIAKALKQDIAAKKPIAPMIRDARRGAAEVLLGLGSALARDDGQDIAAIYFNLATYLDDDNALALLSLGDLMDQMKRTERAVALYERVPRTSPMRRSADLQQALALDDLARTDDALLKLDRIIAANPNDVDALVTRANILRIKKRWAEAITSYDAAIALVADPKPRHWTWFFSRATCLERDKKWDLAERDLKKALELQPERPEVLNYLGYSWVDRHLNLTEALAMLHRAVELRPEDGAILDSVGWAYYRLGNYNEALIWLEKAIERMPGDPVINDHLGDVYFKLGRVLEARFQWSHARDLKPEEADLAVIVEKLRTGELPAAEARPATGAATPTGQGG</sequence>
<keyword evidence="1" id="KW-0677">Repeat</keyword>
<proteinExistence type="predicted"/>
<dbReference type="InterPro" id="IPR011990">
    <property type="entry name" value="TPR-like_helical_dom_sf"/>
</dbReference>
<protein>
    <recommendedName>
        <fullName evidence="7">Bacterial transcriptional activator domain-containing protein</fullName>
    </recommendedName>
</protein>
<keyword evidence="2 3" id="KW-0802">TPR repeat</keyword>
<evidence type="ECO:0000256" key="3">
    <source>
        <dbReference type="PROSITE-ProRule" id="PRU00339"/>
    </source>
</evidence>
<evidence type="ECO:0000256" key="1">
    <source>
        <dbReference type="ARBA" id="ARBA00022737"/>
    </source>
</evidence>
<evidence type="ECO:0000313" key="6">
    <source>
        <dbReference type="Proteomes" id="UP000192872"/>
    </source>
</evidence>
<dbReference type="SMART" id="SM00028">
    <property type="entry name" value="TPR"/>
    <property type="match status" value="9"/>
</dbReference>
<dbReference type="Pfam" id="PF07719">
    <property type="entry name" value="TPR_2"/>
    <property type="match status" value="1"/>
</dbReference>
<comment type="caution">
    <text evidence="5">The sequence shown here is derived from an EMBL/GenBank/DDBJ whole genome shotgun (WGS) entry which is preliminary data.</text>
</comment>
<dbReference type="InterPro" id="IPR019734">
    <property type="entry name" value="TPR_rpt"/>
</dbReference>